<evidence type="ECO:0000313" key="13">
    <source>
        <dbReference type="Proteomes" id="UP000315439"/>
    </source>
</evidence>
<dbReference type="NCBIfam" id="TIGR00068">
    <property type="entry name" value="glyox_I"/>
    <property type="match status" value="1"/>
</dbReference>
<dbReference type="GO" id="GO:0005737">
    <property type="term" value="C:cytoplasm"/>
    <property type="evidence" value="ECO:0007669"/>
    <property type="project" value="TreeGrafter"/>
</dbReference>
<comment type="function">
    <text evidence="10">Catalyzes the conversion of hemimercaptal, formed from methylglyoxal and glutathione, to S-lactoylglutathione.</text>
</comment>
<accession>A0A545UCI6</accession>
<evidence type="ECO:0000256" key="4">
    <source>
        <dbReference type="ARBA" id="ARBA00022596"/>
    </source>
</evidence>
<keyword evidence="5 9" id="KW-0479">Metal-binding</keyword>
<feature type="active site" description="Proton donor/acceptor" evidence="8">
    <location>
        <position position="123"/>
    </location>
</feature>
<evidence type="ECO:0000256" key="8">
    <source>
        <dbReference type="PIRSR" id="PIRSR604361-1"/>
    </source>
</evidence>
<evidence type="ECO:0000313" key="12">
    <source>
        <dbReference type="EMBL" id="TQV87179.1"/>
    </source>
</evidence>
<dbReference type="EC" id="4.4.1.5" evidence="3 10"/>
<evidence type="ECO:0000256" key="2">
    <source>
        <dbReference type="ARBA" id="ARBA00010363"/>
    </source>
</evidence>
<dbReference type="Pfam" id="PF00903">
    <property type="entry name" value="Glyoxalase"/>
    <property type="match status" value="1"/>
</dbReference>
<comment type="caution">
    <text evidence="12">The sequence shown here is derived from an EMBL/GenBank/DDBJ whole genome shotgun (WGS) entry which is preliminary data.</text>
</comment>
<dbReference type="AlphaFoldDB" id="A0A545UCI6"/>
<comment type="pathway">
    <text evidence="1 10">Secondary metabolite metabolism; methylglyoxal degradation; (R)-lactate from methylglyoxal: step 1/2.</text>
</comment>
<dbReference type="RefSeq" id="WP_142932206.1">
    <property type="nucleotide sequence ID" value="NZ_ML660165.1"/>
</dbReference>
<dbReference type="PROSITE" id="PS00935">
    <property type="entry name" value="GLYOXALASE_I_2"/>
    <property type="match status" value="1"/>
</dbReference>
<proteinExistence type="inferred from homology"/>
<evidence type="ECO:0000256" key="7">
    <source>
        <dbReference type="ARBA" id="ARBA00048273"/>
    </source>
</evidence>
<comment type="cofactor">
    <cofactor evidence="9">
        <name>Zn(2+)</name>
        <dbReference type="ChEBI" id="CHEBI:29105"/>
    </cofactor>
    <text evidence="9">Binds 1 zinc ion per subunit. In the homodimer, two zinc ions are bound between subunits.</text>
</comment>
<feature type="domain" description="VOC" evidence="11">
    <location>
        <begin position="3"/>
        <end position="127"/>
    </location>
</feature>
<dbReference type="OrthoDB" id="9795618at2"/>
<dbReference type="SUPFAM" id="SSF54593">
    <property type="entry name" value="Glyoxalase/Bleomycin resistance protein/Dihydroxybiphenyl dioxygenase"/>
    <property type="match status" value="1"/>
</dbReference>
<reference evidence="12 13" key="1">
    <citation type="submission" date="2019-07" db="EMBL/GenBank/DDBJ databases">
        <title>Draft genome for Aliikangiella sp. M105.</title>
        <authorList>
            <person name="Wang G."/>
        </authorList>
    </citation>
    <scope>NUCLEOTIDE SEQUENCE [LARGE SCALE GENOMIC DNA]</scope>
    <source>
        <strain evidence="12 13">M105</strain>
    </source>
</reference>
<dbReference type="EMBL" id="VIKS01000009">
    <property type="protein sequence ID" value="TQV87179.1"/>
    <property type="molecule type" value="Genomic_DNA"/>
</dbReference>
<dbReference type="GO" id="GO:0019243">
    <property type="term" value="P:methylglyoxal catabolic process to D-lactate via S-lactoyl-glutathione"/>
    <property type="evidence" value="ECO:0007669"/>
    <property type="project" value="TreeGrafter"/>
</dbReference>
<dbReference type="PROSITE" id="PS51819">
    <property type="entry name" value="VOC"/>
    <property type="match status" value="1"/>
</dbReference>
<evidence type="ECO:0000256" key="3">
    <source>
        <dbReference type="ARBA" id="ARBA00012081"/>
    </source>
</evidence>
<dbReference type="PANTHER" id="PTHR46036">
    <property type="entry name" value="LACTOYLGLUTATHIONE LYASE"/>
    <property type="match status" value="1"/>
</dbReference>
<dbReference type="InterPro" id="IPR004361">
    <property type="entry name" value="Glyoxalase_1"/>
</dbReference>
<sequence>MNRILHIMLRVSDIEKSVEFYTNILGMKILRTFDRPEEGYSLTFLGYAEESNSCVIELTYNYGKHRYDIGNGFGHFAIGVSDCYEACAQINELGGTVVREAGPLAGSFETIAFIEDPDGYKIELIER</sequence>
<keyword evidence="9" id="KW-0862">Zinc</keyword>
<evidence type="ECO:0000256" key="1">
    <source>
        <dbReference type="ARBA" id="ARBA00005008"/>
    </source>
</evidence>
<dbReference type="UniPathway" id="UPA00619">
    <property type="reaction ID" value="UER00675"/>
</dbReference>
<dbReference type="Proteomes" id="UP000315439">
    <property type="component" value="Unassembled WGS sequence"/>
</dbReference>
<organism evidence="12 13">
    <name type="scientific">Aliikangiella coralliicola</name>
    <dbReference type="NCBI Taxonomy" id="2592383"/>
    <lineage>
        <taxon>Bacteria</taxon>
        <taxon>Pseudomonadati</taxon>
        <taxon>Pseudomonadota</taxon>
        <taxon>Gammaproteobacteria</taxon>
        <taxon>Oceanospirillales</taxon>
        <taxon>Pleioneaceae</taxon>
        <taxon>Aliikangiella</taxon>
    </lineage>
</organism>
<evidence type="ECO:0000256" key="5">
    <source>
        <dbReference type="ARBA" id="ARBA00022723"/>
    </source>
</evidence>
<comment type="catalytic activity">
    <reaction evidence="7 10">
        <text>(R)-S-lactoylglutathione = methylglyoxal + glutathione</text>
        <dbReference type="Rhea" id="RHEA:19069"/>
        <dbReference type="ChEBI" id="CHEBI:17158"/>
        <dbReference type="ChEBI" id="CHEBI:57474"/>
        <dbReference type="ChEBI" id="CHEBI:57925"/>
        <dbReference type="EC" id="4.4.1.5"/>
    </reaction>
</comment>
<dbReference type="Gene3D" id="3.10.180.10">
    <property type="entry name" value="2,3-Dihydroxybiphenyl 1,2-Dioxygenase, domain 1"/>
    <property type="match status" value="1"/>
</dbReference>
<keyword evidence="13" id="KW-1185">Reference proteome</keyword>
<evidence type="ECO:0000256" key="9">
    <source>
        <dbReference type="PIRSR" id="PIRSR604361-3"/>
    </source>
</evidence>
<protein>
    <recommendedName>
        <fullName evidence="3 10">Lactoylglutathione lyase</fullName>
        <ecNumber evidence="3 10">4.4.1.5</ecNumber>
    </recommendedName>
    <alternativeName>
        <fullName evidence="10">Glyoxalase I</fullName>
    </alternativeName>
</protein>
<name>A0A545UCI6_9GAMM</name>
<comment type="cofactor">
    <cofactor evidence="10">
        <name>Ni(2+)</name>
        <dbReference type="ChEBI" id="CHEBI:49786"/>
    </cofactor>
    <text evidence="10">Binds 1 nickel ion per subunit.</text>
</comment>
<gene>
    <name evidence="12" type="primary">gloA</name>
    <name evidence="12" type="ORF">FLL46_15360</name>
</gene>
<evidence type="ECO:0000256" key="6">
    <source>
        <dbReference type="ARBA" id="ARBA00023239"/>
    </source>
</evidence>
<dbReference type="GO" id="GO:0004462">
    <property type="term" value="F:lactoylglutathione lyase activity"/>
    <property type="evidence" value="ECO:0007669"/>
    <property type="project" value="UniProtKB-UniRule"/>
</dbReference>
<dbReference type="InterPro" id="IPR018146">
    <property type="entry name" value="Glyoxalase_1_CS"/>
</dbReference>
<comment type="similarity">
    <text evidence="2 10">Belongs to the glyoxalase I family.</text>
</comment>
<dbReference type="InterPro" id="IPR037523">
    <property type="entry name" value="VOC_core"/>
</dbReference>
<keyword evidence="6 10" id="KW-0456">Lyase</keyword>
<feature type="binding site" evidence="9">
    <location>
        <position position="123"/>
    </location>
    <ligand>
        <name>Zn(2+)</name>
        <dbReference type="ChEBI" id="CHEBI:29105"/>
        <note>ligand shared between dimeric partners</note>
    </ligand>
</feature>
<keyword evidence="4 10" id="KW-0533">Nickel</keyword>
<feature type="binding site" evidence="9">
    <location>
        <position position="57"/>
    </location>
    <ligand>
        <name>Zn(2+)</name>
        <dbReference type="ChEBI" id="CHEBI:29105"/>
        <note>ligand shared between dimeric partners</note>
    </ligand>
</feature>
<dbReference type="InterPro" id="IPR029068">
    <property type="entry name" value="Glyas_Bleomycin-R_OHBP_Dase"/>
</dbReference>
<dbReference type="InterPro" id="IPR004360">
    <property type="entry name" value="Glyas_Fos-R_dOase_dom"/>
</dbReference>
<dbReference type="PANTHER" id="PTHR46036:SF5">
    <property type="entry name" value="LACTOYLGLUTATHIONE LYASE"/>
    <property type="match status" value="1"/>
</dbReference>
<evidence type="ECO:0000259" key="11">
    <source>
        <dbReference type="PROSITE" id="PS51819"/>
    </source>
</evidence>
<feature type="binding site" evidence="9">
    <location>
        <position position="75"/>
    </location>
    <ligand>
        <name>Zn(2+)</name>
        <dbReference type="ChEBI" id="CHEBI:29105"/>
        <note>ligand shared between dimeric partners</note>
    </ligand>
</feature>
<dbReference type="GO" id="GO:0046872">
    <property type="term" value="F:metal ion binding"/>
    <property type="evidence" value="ECO:0007669"/>
    <property type="project" value="UniProtKB-UniRule"/>
</dbReference>
<dbReference type="PROSITE" id="PS00934">
    <property type="entry name" value="GLYOXALASE_I_1"/>
    <property type="match status" value="1"/>
</dbReference>
<evidence type="ECO:0000256" key="10">
    <source>
        <dbReference type="RuleBase" id="RU361179"/>
    </source>
</evidence>